<organism evidence="3 4">
    <name type="scientific">Hibiscus sabdariffa</name>
    <name type="common">roselle</name>
    <dbReference type="NCBI Taxonomy" id="183260"/>
    <lineage>
        <taxon>Eukaryota</taxon>
        <taxon>Viridiplantae</taxon>
        <taxon>Streptophyta</taxon>
        <taxon>Embryophyta</taxon>
        <taxon>Tracheophyta</taxon>
        <taxon>Spermatophyta</taxon>
        <taxon>Magnoliopsida</taxon>
        <taxon>eudicotyledons</taxon>
        <taxon>Gunneridae</taxon>
        <taxon>Pentapetalae</taxon>
        <taxon>rosids</taxon>
        <taxon>malvids</taxon>
        <taxon>Malvales</taxon>
        <taxon>Malvaceae</taxon>
        <taxon>Malvoideae</taxon>
        <taxon>Hibiscus</taxon>
    </lineage>
</organism>
<sequence>MSENSAVDPRLPKKARRRDESPPDKPPHPAIYTASTTISMECDDCVAPKQAISYKDKVMLALKSMDFTLVVKALGCRVGYNVLHNRILAIWKPAHPIKLVDIENDHFLVKFASWKDYIHALIDGPWTIFGHYLIMKPWSIDFNPSQALPSRIMAWVRLSGLSITWYKRGLIEAIRARIGSVIKIDYQTDNGRRGCFAQMAINLNLHKPLVSKIAINASDFCPQKVVHDDKGQELNQGQHNAPAPVVPSEPYGPWMLVERRRRRPNTKAEPSPKQSNLVSTTNSRYNPIFIENNDDLHLDAQMDASPQLETQFELRQSNGLDDSGKENINPSNGVKAKGKQTLLICTPHALALASKNGASVTYSRKVGSNVATSFEAPPTAIASKKSIMRPSNPAILSTTSNRPNEHGKVVSAIQVRNGSDDLNLAHVGALEDSLMATLE</sequence>
<feature type="compositionally biased region" description="Basic and acidic residues" evidence="1">
    <location>
        <begin position="17"/>
        <end position="27"/>
    </location>
</feature>
<feature type="domain" description="DUF4283" evidence="2">
    <location>
        <begin position="67"/>
        <end position="146"/>
    </location>
</feature>
<gene>
    <name evidence="3" type="ORF">V6N11_059031</name>
</gene>
<proteinExistence type="predicted"/>
<evidence type="ECO:0000313" key="3">
    <source>
        <dbReference type="EMBL" id="KAK9045142.1"/>
    </source>
</evidence>
<keyword evidence="4" id="KW-1185">Reference proteome</keyword>
<reference evidence="3 4" key="1">
    <citation type="journal article" date="2024" name="G3 (Bethesda)">
        <title>Genome assembly of Hibiscus sabdariffa L. provides insights into metabolisms of medicinal natural products.</title>
        <authorList>
            <person name="Kim T."/>
        </authorList>
    </citation>
    <scope>NUCLEOTIDE SEQUENCE [LARGE SCALE GENOMIC DNA]</scope>
    <source>
        <strain evidence="3">TK-2024</strain>
        <tissue evidence="3">Old leaves</tissue>
    </source>
</reference>
<dbReference type="PANTHER" id="PTHR31286:SF99">
    <property type="entry name" value="DUF4283 DOMAIN-CONTAINING PROTEIN"/>
    <property type="match status" value="1"/>
</dbReference>
<comment type="caution">
    <text evidence="3">The sequence shown here is derived from an EMBL/GenBank/DDBJ whole genome shotgun (WGS) entry which is preliminary data.</text>
</comment>
<evidence type="ECO:0000259" key="2">
    <source>
        <dbReference type="Pfam" id="PF14111"/>
    </source>
</evidence>
<feature type="region of interest" description="Disordered" evidence="1">
    <location>
        <begin position="261"/>
        <end position="280"/>
    </location>
</feature>
<dbReference type="InterPro" id="IPR040256">
    <property type="entry name" value="At4g02000-like"/>
</dbReference>
<protein>
    <recommendedName>
        <fullName evidence="2">DUF4283 domain-containing protein</fullName>
    </recommendedName>
</protein>
<dbReference type="Proteomes" id="UP001396334">
    <property type="component" value="Unassembled WGS sequence"/>
</dbReference>
<evidence type="ECO:0000313" key="4">
    <source>
        <dbReference type="Proteomes" id="UP001396334"/>
    </source>
</evidence>
<name>A0ABR2U6S6_9ROSI</name>
<accession>A0ABR2U6S6</accession>
<dbReference type="PANTHER" id="PTHR31286">
    <property type="entry name" value="GLYCINE-RICH CELL WALL STRUCTURAL PROTEIN 1.8-LIKE"/>
    <property type="match status" value="1"/>
</dbReference>
<dbReference type="InterPro" id="IPR025558">
    <property type="entry name" value="DUF4283"/>
</dbReference>
<dbReference type="EMBL" id="JBBPBN010000002">
    <property type="protein sequence ID" value="KAK9045142.1"/>
    <property type="molecule type" value="Genomic_DNA"/>
</dbReference>
<evidence type="ECO:0000256" key="1">
    <source>
        <dbReference type="SAM" id="MobiDB-lite"/>
    </source>
</evidence>
<feature type="region of interest" description="Disordered" evidence="1">
    <location>
        <begin position="1"/>
        <end position="29"/>
    </location>
</feature>
<dbReference type="Pfam" id="PF14111">
    <property type="entry name" value="DUF4283"/>
    <property type="match status" value="1"/>
</dbReference>